<dbReference type="InterPro" id="IPR039774">
    <property type="entry name" value="Sin3-like"/>
</dbReference>
<dbReference type="PANTHER" id="PTHR12346">
    <property type="entry name" value="SIN3B-RELATED"/>
    <property type="match status" value="1"/>
</dbReference>
<dbReference type="Proteomes" id="UP000030665">
    <property type="component" value="Unassembled WGS sequence"/>
</dbReference>
<evidence type="ECO:0000256" key="4">
    <source>
        <dbReference type="PROSITE-ProRule" id="PRU00810"/>
    </source>
</evidence>
<dbReference type="PANTHER" id="PTHR12346:SF0">
    <property type="entry name" value="SIN3A, ISOFORM G"/>
    <property type="match status" value="1"/>
</dbReference>
<dbReference type="STRING" id="36087.A0A077Z7Z9"/>
<feature type="compositionally biased region" description="Basic residues" evidence="5">
    <location>
        <begin position="570"/>
        <end position="582"/>
    </location>
</feature>
<dbReference type="AlphaFoldDB" id="A0A077Z7Z9"/>
<dbReference type="OrthoDB" id="10265969at2759"/>
<feature type="compositionally biased region" description="Low complexity" evidence="5">
    <location>
        <begin position="585"/>
        <end position="601"/>
    </location>
</feature>
<keyword evidence="3 4" id="KW-0539">Nucleus</keyword>
<evidence type="ECO:0000313" key="8">
    <source>
        <dbReference type="Proteomes" id="UP000030665"/>
    </source>
</evidence>
<reference evidence="7" key="2">
    <citation type="submission" date="2014-03" db="EMBL/GenBank/DDBJ databases">
        <title>The whipworm genome and dual-species transcriptomics of an intimate host-pathogen interaction.</title>
        <authorList>
            <person name="Foth B.J."/>
            <person name="Tsai I.J."/>
            <person name="Reid A.J."/>
            <person name="Bancroft A.J."/>
            <person name="Nichol S."/>
            <person name="Tracey A."/>
            <person name="Holroyd N."/>
            <person name="Cotton J.A."/>
            <person name="Stanley E.J."/>
            <person name="Zarowiecki M."/>
            <person name="Liu J.Z."/>
            <person name="Huckvale T."/>
            <person name="Cooper P.J."/>
            <person name="Grencis R.K."/>
            <person name="Berriman M."/>
        </authorList>
    </citation>
    <scope>NUCLEOTIDE SEQUENCE [LARGE SCALE GENOMIC DNA]</scope>
</reference>
<dbReference type="PROSITE" id="PS51477">
    <property type="entry name" value="PAH"/>
    <property type="match status" value="1"/>
</dbReference>
<feature type="region of interest" description="Disordered" evidence="5">
    <location>
        <begin position="62"/>
        <end position="145"/>
    </location>
</feature>
<dbReference type="Pfam" id="PF16879">
    <property type="entry name" value="Sin3a_C"/>
    <property type="match status" value="1"/>
</dbReference>
<dbReference type="Gene3D" id="1.20.1160.11">
    <property type="entry name" value="Paired amphipathic helix"/>
    <property type="match status" value="2"/>
</dbReference>
<dbReference type="GO" id="GO:0003714">
    <property type="term" value="F:transcription corepressor activity"/>
    <property type="evidence" value="ECO:0007669"/>
    <property type="project" value="InterPro"/>
</dbReference>
<reference evidence="7" key="1">
    <citation type="submission" date="2014-01" db="EMBL/GenBank/DDBJ databases">
        <authorList>
            <person name="Aslett M."/>
        </authorList>
    </citation>
    <scope>NUCLEOTIDE SEQUENCE</scope>
</reference>
<name>A0A077Z7Z9_TRITR</name>
<dbReference type="InterPro" id="IPR036600">
    <property type="entry name" value="PAH_sf"/>
</dbReference>
<comment type="subcellular location">
    <subcellularLocation>
        <location evidence="1 4">Nucleus</location>
    </subcellularLocation>
</comment>
<evidence type="ECO:0000256" key="2">
    <source>
        <dbReference type="ARBA" id="ARBA00022491"/>
    </source>
</evidence>
<dbReference type="InterPro" id="IPR003822">
    <property type="entry name" value="PAH"/>
</dbReference>
<keyword evidence="8" id="KW-1185">Reference proteome</keyword>
<dbReference type="GO" id="GO:0000122">
    <property type="term" value="P:negative regulation of transcription by RNA polymerase II"/>
    <property type="evidence" value="ECO:0007669"/>
    <property type="project" value="TreeGrafter"/>
</dbReference>
<feature type="domain" description="Histone deacetylase interacting" evidence="6">
    <location>
        <begin position="285"/>
        <end position="386"/>
    </location>
</feature>
<dbReference type="GO" id="GO:0070822">
    <property type="term" value="C:Sin3-type complex"/>
    <property type="evidence" value="ECO:0007669"/>
    <property type="project" value="TreeGrafter"/>
</dbReference>
<proteinExistence type="predicted"/>
<evidence type="ECO:0000259" key="6">
    <source>
        <dbReference type="SMART" id="SM00761"/>
    </source>
</evidence>
<protein>
    <submittedName>
        <fullName evidence="7">PAH and Sin3 corepress domain containing protein</fullName>
    </submittedName>
</protein>
<dbReference type="SUPFAM" id="SSF47762">
    <property type="entry name" value="PAH2 domain"/>
    <property type="match status" value="2"/>
</dbReference>
<sequence>MDILQAYQKEQLEKPTNSSGRSSEADAQVFSQVAQLFANDKDLLEEFSQFLPDAPLMQLEKPSPSVVAATSTTTTTTTTTTTSSSSSSKETAKSVDATVTDNGEKVVPLSSESTPATGEGDGDLKEQPLRSARRKRKCPAAAPPVPYSETIMTRKRTRSAAAQLARQNAALVKKSNEDRRDEKKPKRDVTFDQYMFLEKLRYTVSNDDMYKGLLRVLKLFSQSYLTVTDVQDLFRSYVPDETELLDWFSKPALPSSESSPVNAGEGTVNQRRTISDGCPDVDFSRCKQLGVSYRLIPAKYQYPKCTGRTPLGKEVLNFKYLSFPVFQSEENPKTTSKRSPFQETLYTTEDEHFETDIVIAVNRCLTEGLLSAEAMVRRLKQKYSLDIALNTRSVTIAQRALRMLMQKNDDWHKNLRRMKPMWQEMNINCYWKALDYHDITFKSDDQKDKRTRSLLAAVEALFDQRRAKAEKENREIQSGPHVIVQFPSCTQAFHDTGELVVHYMKRQTNVGLLYKRQMAIIVKVMLPPLFNLKPASLSDVEQELPAVENRDKNSSTANGSNSRNASNKGGRCRGGYRRRAGAKGRGNAKVATTPSSSTESTAVDKNEKSESLQDFPILEDLTLLGPMPRYSILFGPSPWYVFLRLYCILSERLSGFYDASRDLASKFGQEEFSYLYETTVLRNRFTSNSKVQPDDLYNQFLNLTKHWLDGGIESTTYEDAVRDVFTLRAYKAFTIDQIVHTMYRQLYVIVSELTPVKAFKLHETWAPRIRCAPNNVERQLLEKSYQAEAIALTEGQKCFKIQFLPLENRKVTFELLDKASPNEAPRKCQESNAIVPVKAGDDINQAMLQRNVNRAMDYFAKQLLKVQEETGTKCGRLNGASRTGPQMARTVSQLFYWQRSTRVYLPLTSVQARNRHNFKLHMLRKFWKKDQTSKTDDDLEPETHGEIFCRFHEKWTAENVTKEQNSFVNELLSGTPGKKNMSAAWMSRCEEPCSRRPPYFVVNRYFKWKEK</sequence>
<feature type="region of interest" description="Disordered" evidence="5">
    <location>
        <begin position="1"/>
        <end position="26"/>
    </location>
</feature>
<organism evidence="7 8">
    <name type="scientific">Trichuris trichiura</name>
    <name type="common">Whipworm</name>
    <name type="synonym">Trichocephalus trichiurus</name>
    <dbReference type="NCBI Taxonomy" id="36087"/>
    <lineage>
        <taxon>Eukaryota</taxon>
        <taxon>Metazoa</taxon>
        <taxon>Ecdysozoa</taxon>
        <taxon>Nematoda</taxon>
        <taxon>Enoplea</taxon>
        <taxon>Dorylaimia</taxon>
        <taxon>Trichinellida</taxon>
        <taxon>Trichuridae</taxon>
        <taxon>Trichuris</taxon>
    </lineage>
</organism>
<dbReference type="InterPro" id="IPR031693">
    <property type="entry name" value="Sin3_C"/>
</dbReference>
<dbReference type="InterPro" id="IPR013194">
    <property type="entry name" value="HDAC_interact_dom"/>
</dbReference>
<evidence type="ECO:0000313" key="7">
    <source>
        <dbReference type="EMBL" id="CDW55738.1"/>
    </source>
</evidence>
<gene>
    <name evidence="7" type="ORF">TTRE_0000401101</name>
</gene>
<feature type="compositionally biased region" description="Polar residues" evidence="5">
    <location>
        <begin position="554"/>
        <end position="567"/>
    </location>
</feature>
<evidence type="ECO:0000256" key="1">
    <source>
        <dbReference type="ARBA" id="ARBA00004123"/>
    </source>
</evidence>
<dbReference type="SMART" id="SM00761">
    <property type="entry name" value="HDAC_interact"/>
    <property type="match status" value="1"/>
</dbReference>
<feature type="compositionally biased region" description="Low complexity" evidence="5">
    <location>
        <begin position="70"/>
        <end position="88"/>
    </location>
</feature>
<feature type="compositionally biased region" description="Basic and acidic residues" evidence="5">
    <location>
        <begin position="174"/>
        <end position="186"/>
    </location>
</feature>
<evidence type="ECO:0000256" key="5">
    <source>
        <dbReference type="SAM" id="MobiDB-lite"/>
    </source>
</evidence>
<feature type="region of interest" description="Disordered" evidence="5">
    <location>
        <begin position="166"/>
        <end position="186"/>
    </location>
</feature>
<dbReference type="Pfam" id="PF02671">
    <property type="entry name" value="PAH"/>
    <property type="match status" value="1"/>
</dbReference>
<dbReference type="Pfam" id="PF08295">
    <property type="entry name" value="Sin3_corepress"/>
    <property type="match status" value="1"/>
</dbReference>
<accession>A0A077Z7Z9</accession>
<keyword evidence="2" id="KW-0678">Repressor</keyword>
<evidence type="ECO:0000256" key="3">
    <source>
        <dbReference type="ARBA" id="ARBA00023242"/>
    </source>
</evidence>
<feature type="region of interest" description="Disordered" evidence="5">
    <location>
        <begin position="547"/>
        <end position="608"/>
    </location>
</feature>
<dbReference type="EMBL" id="HG805974">
    <property type="protein sequence ID" value="CDW55738.1"/>
    <property type="molecule type" value="Genomic_DNA"/>
</dbReference>